<keyword evidence="3" id="KW-0547">Nucleotide-binding</keyword>
<evidence type="ECO:0000256" key="2">
    <source>
        <dbReference type="ARBA" id="ARBA00022448"/>
    </source>
</evidence>
<dbReference type="GO" id="GO:0005524">
    <property type="term" value="F:ATP binding"/>
    <property type="evidence" value="ECO:0007669"/>
    <property type="project" value="UniProtKB-KW"/>
</dbReference>
<evidence type="ECO:0000256" key="3">
    <source>
        <dbReference type="ARBA" id="ARBA00022741"/>
    </source>
</evidence>
<protein>
    <submittedName>
        <fullName evidence="6">ABC transporter ATP-binding protein</fullName>
    </submittedName>
</protein>
<dbReference type="CDD" id="cd03255">
    <property type="entry name" value="ABC_MJ0796_LolCDE_FtsE"/>
    <property type="match status" value="1"/>
</dbReference>
<proteinExistence type="inferred from homology"/>
<dbReference type="Gene3D" id="3.40.50.300">
    <property type="entry name" value="P-loop containing nucleotide triphosphate hydrolases"/>
    <property type="match status" value="1"/>
</dbReference>
<dbReference type="InterPro" id="IPR017871">
    <property type="entry name" value="ABC_transporter-like_CS"/>
</dbReference>
<comment type="similarity">
    <text evidence="1">Belongs to the ABC transporter superfamily.</text>
</comment>
<dbReference type="PROSITE" id="PS50893">
    <property type="entry name" value="ABC_TRANSPORTER_2"/>
    <property type="match status" value="1"/>
</dbReference>
<evidence type="ECO:0000256" key="1">
    <source>
        <dbReference type="ARBA" id="ARBA00005417"/>
    </source>
</evidence>
<evidence type="ECO:0000313" key="7">
    <source>
        <dbReference type="Proteomes" id="UP000014216"/>
    </source>
</evidence>
<evidence type="ECO:0000259" key="5">
    <source>
        <dbReference type="PROSITE" id="PS50893"/>
    </source>
</evidence>
<dbReference type="Proteomes" id="UP000014216">
    <property type="component" value="Unassembled WGS sequence"/>
</dbReference>
<keyword evidence="2" id="KW-0813">Transport</keyword>
<dbReference type="SUPFAM" id="SSF52540">
    <property type="entry name" value="P-loop containing nucleoside triphosphate hydrolases"/>
    <property type="match status" value="1"/>
</dbReference>
<dbReference type="PANTHER" id="PTHR42798:SF7">
    <property type="entry name" value="ALPHA-D-RIBOSE 1-METHYLPHOSPHONATE 5-TRIPHOSPHATE SYNTHASE SUBUNIT PHNL"/>
    <property type="match status" value="1"/>
</dbReference>
<feature type="domain" description="ABC transporter" evidence="5">
    <location>
        <begin position="3"/>
        <end position="231"/>
    </location>
</feature>
<dbReference type="AlphaFoldDB" id="S0FV16"/>
<keyword evidence="7" id="KW-1185">Reference proteome</keyword>
<dbReference type="Pfam" id="PF00005">
    <property type="entry name" value="ABC_tran"/>
    <property type="match status" value="1"/>
</dbReference>
<dbReference type="OrthoDB" id="9809450at2"/>
<dbReference type="PROSITE" id="PS00211">
    <property type="entry name" value="ABC_TRANSPORTER_1"/>
    <property type="match status" value="1"/>
</dbReference>
<dbReference type="InterPro" id="IPR017911">
    <property type="entry name" value="MacB-like_ATP-bd"/>
</dbReference>
<dbReference type="EMBL" id="APJX01000007">
    <property type="protein sequence ID" value="EMS78555.1"/>
    <property type="molecule type" value="Genomic_DNA"/>
</dbReference>
<accession>S0FV16</accession>
<evidence type="ECO:0000313" key="6">
    <source>
        <dbReference type="EMBL" id="EMS78555.1"/>
    </source>
</evidence>
<reference evidence="6 7" key="1">
    <citation type="journal article" date="2013" name="Genome Announc.">
        <title>Draft Genome Sequence of Desulfotignum phosphitoxidans DSM 13687 Strain FiPS-3.</title>
        <authorList>
            <person name="Poehlein A."/>
            <person name="Daniel R."/>
            <person name="Simeonova D.D."/>
        </authorList>
    </citation>
    <scope>NUCLEOTIDE SEQUENCE [LARGE SCALE GENOMIC DNA]</scope>
    <source>
        <strain evidence="6 7">DSM 13687</strain>
    </source>
</reference>
<dbReference type="RefSeq" id="WP_006966980.1">
    <property type="nucleotide sequence ID" value="NZ_APJX01000007.1"/>
</dbReference>
<organism evidence="6 7">
    <name type="scientific">Desulfotignum phosphitoxidans DSM 13687</name>
    <dbReference type="NCBI Taxonomy" id="1286635"/>
    <lineage>
        <taxon>Bacteria</taxon>
        <taxon>Pseudomonadati</taxon>
        <taxon>Thermodesulfobacteriota</taxon>
        <taxon>Desulfobacteria</taxon>
        <taxon>Desulfobacterales</taxon>
        <taxon>Desulfobacteraceae</taxon>
        <taxon>Desulfotignum</taxon>
    </lineage>
</organism>
<dbReference type="InterPro" id="IPR027417">
    <property type="entry name" value="P-loop_NTPase"/>
</dbReference>
<dbReference type="SMART" id="SM00382">
    <property type="entry name" value="AAA"/>
    <property type="match status" value="1"/>
</dbReference>
<sequence>MDVQLLEIDKSFDDSGTRRTIFSRTSARFVSGSVCMIMGKSGVGKSSLLNLISGIDLPDQGKILVGNQCINTMTDTNRTLFRRRHIGFIYQFFNLIPVLTVLENVTLIAELDKTAQKTCLTRARALLEQVGLWDRAQDFPETLSGGEQQRVAIVRALVNDPDLVLADEPTGNLDQEAGRTIMEMISDLVRKQNKTLIMVTHSPDAAVWADQMFTVADLTLTPLKQTSSGQTHG</sequence>
<name>S0FV16_9BACT</name>
<gene>
    <name evidence="6" type="ORF">Dpo_7c00250</name>
</gene>
<keyword evidence="4 6" id="KW-0067">ATP-binding</keyword>
<dbReference type="InterPro" id="IPR003439">
    <property type="entry name" value="ABC_transporter-like_ATP-bd"/>
</dbReference>
<evidence type="ECO:0000256" key="4">
    <source>
        <dbReference type="ARBA" id="ARBA00022840"/>
    </source>
</evidence>
<dbReference type="PATRIC" id="fig|1286635.3.peg.3194"/>
<comment type="caution">
    <text evidence="6">The sequence shown here is derived from an EMBL/GenBank/DDBJ whole genome shotgun (WGS) entry which is preliminary data.</text>
</comment>
<dbReference type="PANTHER" id="PTHR42798">
    <property type="entry name" value="LIPOPROTEIN-RELEASING SYSTEM ATP-BINDING PROTEIN LOLD"/>
    <property type="match status" value="1"/>
</dbReference>
<dbReference type="GO" id="GO:0016887">
    <property type="term" value="F:ATP hydrolysis activity"/>
    <property type="evidence" value="ECO:0007669"/>
    <property type="project" value="InterPro"/>
</dbReference>
<dbReference type="InterPro" id="IPR003593">
    <property type="entry name" value="AAA+_ATPase"/>
</dbReference>